<accession>A0A0K1P611</accession>
<proteinExistence type="predicted"/>
<dbReference type="OrthoDB" id="387663at2"/>
<dbReference type="RefSeq" id="WP_075048210.1">
    <property type="nucleotide sequence ID" value="NZ_CP012328.1"/>
</dbReference>
<dbReference type="PROSITE" id="PS51257">
    <property type="entry name" value="PROKAR_LIPOPROTEIN"/>
    <property type="match status" value="1"/>
</dbReference>
<organism evidence="1 2">
    <name type="scientific">Spiroplasma turonicum</name>
    <dbReference type="NCBI Taxonomy" id="216946"/>
    <lineage>
        <taxon>Bacteria</taxon>
        <taxon>Bacillati</taxon>
        <taxon>Mycoplasmatota</taxon>
        <taxon>Mollicutes</taxon>
        <taxon>Entomoplasmatales</taxon>
        <taxon>Spiroplasmataceae</taxon>
        <taxon>Spiroplasma</taxon>
    </lineage>
</organism>
<keyword evidence="2" id="KW-1185">Reference proteome</keyword>
<evidence type="ECO:0000313" key="1">
    <source>
        <dbReference type="EMBL" id="AKU79614.1"/>
    </source>
</evidence>
<dbReference type="EMBL" id="CP012328">
    <property type="protein sequence ID" value="AKU79614.1"/>
    <property type="molecule type" value="Genomic_DNA"/>
</dbReference>
<dbReference type="STRING" id="216946.STURO_v1c03680"/>
<dbReference type="Proteomes" id="UP000067243">
    <property type="component" value="Chromosome"/>
</dbReference>
<dbReference type="PATRIC" id="fig|216946.3.peg.368"/>
<name>A0A0K1P611_9MOLU</name>
<dbReference type="AlphaFoldDB" id="A0A0K1P611"/>
<evidence type="ECO:0000313" key="2">
    <source>
        <dbReference type="Proteomes" id="UP000067243"/>
    </source>
</evidence>
<protein>
    <recommendedName>
        <fullName evidence="3">Lipoprotein</fullName>
    </recommendedName>
</protein>
<sequence>MKKLLTILSSLTISSTLITPIVISCGTENKENKAKFNLDVNSISGSAGERIFANITNYDDLSKDNLPDTIEYTEKDYLEVTIDHSNKRIQFDLLKSTTSEIKVKILSVLKEELTVTVTIDKEKLSLNKVVKVKQFIAGNKLDDGTIDASIAVGSEGFKITNKSIIDSLNNVNQASIDINQVDIEQKNAGENGIGAAYEIKAKKESENLTGSVTVTLNKGINVNDFFVNKDLGNIFLYKGAYSQLENVLKDEKDKTSIISMAVENLGAANKDFEYLRGNLLFFAKGITTNAQLMIEGATPSNKGIVFNNIPDMKIFKPSQTLKLSYNIVEEIRMTLFEALPESKIKVSKELYETQTYEKSLELKKLVYSNLSESFKKTISEEHFISFTRIKYNVQKSNNEKQLVTKIDVLPGSNIFYGHDGGSFNSYIVTDKSLEGFTNGGDLSKYEEGKKLAEKYSQGMGFYNMFLAMQGNFCQGHDIFEVEN</sequence>
<reference evidence="1 2" key="1">
    <citation type="journal article" date="2015" name="Genome Announc.">
        <title>Complete Genome Sequence of Spiroplasma turonicum Strain Tab4cT, a Parasite of a Horse Fly, Haematopota sp. (Diptera: Tabanidae).</title>
        <authorList>
            <person name="Davis R.E."/>
            <person name="Shao J."/>
            <person name="Zhao Y."/>
            <person name="Gasparich G.E."/>
            <person name="Gaynor B.J."/>
            <person name="Donofrio N."/>
        </authorList>
    </citation>
    <scope>NUCLEOTIDE SEQUENCE [LARGE SCALE GENOMIC DNA]</scope>
    <source>
        <strain evidence="1 2">Tab4c</strain>
    </source>
</reference>
<evidence type="ECO:0008006" key="3">
    <source>
        <dbReference type="Google" id="ProtNLM"/>
    </source>
</evidence>
<dbReference type="KEGG" id="stur:STURON_00368"/>
<gene>
    <name evidence="1" type="ORF">STURON_00368</name>
</gene>